<comment type="caution">
    <text evidence="1">The sequence shown here is derived from an EMBL/GenBank/DDBJ whole genome shotgun (WGS) entry which is preliminary data.</text>
</comment>
<sequence length="32" mass="3806">MWNVNTSEVKEWVTVKTESVKKLYVGFVLEFD</sequence>
<reference evidence="1 2" key="1">
    <citation type="journal article" date="2015" name="Nature">
        <title>rRNA introns, odd ribosomes, and small enigmatic genomes across a large radiation of phyla.</title>
        <authorList>
            <person name="Brown C.T."/>
            <person name="Hug L.A."/>
            <person name="Thomas B.C."/>
            <person name="Sharon I."/>
            <person name="Castelle C.J."/>
            <person name="Singh A."/>
            <person name="Wilkins M.J."/>
            <person name="Williams K.H."/>
            <person name="Banfield J.F."/>
        </authorList>
    </citation>
    <scope>NUCLEOTIDE SEQUENCE [LARGE SCALE GENOMIC DNA]</scope>
</reference>
<organism evidence="1 2">
    <name type="scientific">Candidatus Woesebacteria bacterium GW2011_GWB1_38_8</name>
    <dbReference type="NCBI Taxonomy" id="1618570"/>
    <lineage>
        <taxon>Bacteria</taxon>
        <taxon>Candidatus Woeseibacteriota</taxon>
    </lineage>
</organism>
<evidence type="ECO:0000313" key="2">
    <source>
        <dbReference type="Proteomes" id="UP000034081"/>
    </source>
</evidence>
<name>A0A0G0NGV6_9BACT</name>
<protein>
    <submittedName>
        <fullName evidence="1">Uncharacterized protein</fullName>
    </submittedName>
</protein>
<gene>
    <name evidence="1" type="ORF">UT08_C0010G0026</name>
</gene>
<evidence type="ECO:0000313" key="1">
    <source>
        <dbReference type="EMBL" id="KKQ85099.1"/>
    </source>
</evidence>
<accession>A0A0G0NGV6</accession>
<dbReference type="AlphaFoldDB" id="A0A0G0NGV6"/>
<proteinExistence type="predicted"/>
<dbReference type="Proteomes" id="UP000034081">
    <property type="component" value="Unassembled WGS sequence"/>
</dbReference>
<dbReference type="EMBL" id="LBVL01000010">
    <property type="protein sequence ID" value="KKQ85099.1"/>
    <property type="molecule type" value="Genomic_DNA"/>
</dbReference>